<name>A0A067Q222_9AGAM</name>
<feature type="region of interest" description="Disordered" evidence="1">
    <location>
        <begin position="1"/>
        <end position="43"/>
    </location>
</feature>
<sequence>MSTSSDRPSLEPQTLPRAGVETSVTRETGLAVPEGSGGDPNVETRRDAVDIAMSRYEQLGDVRFLTRAIKRSEILLRESPCVDDRIAYMSRLGSILMKRYHRTQEIEDVRTAVDNFRAAISESPPGERRSALVLHLVDGLRLLCDQTKDSAAQEELQGLLLDEVPGQSGNIPPTSPTTIKSEGIDPDVQAYIDGAEIQVLDRAIERYRIDFQSAEKVSDSADDLAIRRSLGWTLMRAVDTRDCATLDEAEPHLMAVIEQSPDSLIRAKSLSDLGRLFCTRFDIGRKLSDIEASVSYHQEALKLTEDSTCILLHTQYLGIALLARCKQYGNISDADEVIRRLTALLSVPNPAVPTSHLAAAHACLGQAYHIRNRATREIDDNRAAIESYETALGLMSPRSLRSSLLTGYALTLEFHVNYHVEGHEGDALRMRVGSTHRQALDLFPIDHPDRAVKLANVGNAFRHIYWFRRSPDLIKFAVRCHRKALGLISTTNPERAKHLRNLGTSLVCYSHSDNNKDDRKGLQEGAGALQEAMRLETAPIADRFDAAMTLAHYMGALRYYTVSLKAFEQAISLLPRLAWLGLDIDARQLALKEPLALSLASDAGCTSLNVGYPIGTVGFLESGRSIFWTQVLQLRNPLEDLRGTDLRLASEIQEASGRLEKCSALGSDAEADRQRRELASRWEVLISQARALPGHEHFLLPKSGADISRECSNIGICVIFNINKARCDAIILHPATPVQHVALPDTSRDRLVELAATLRELLSSTGFGRRRHLRPPTIRKVKSSSVAFNSILEELWNSIMSPVIQALVLDGSNPRPRLWICPTGPLSQLPLHAAGIYAKGSQEYLSSYVVVSYTPTLSALISARRPRPNPNSTRLLAIGQADPPGRAGFLSGVAKELSIIQAVSPAGSVTVVEGNTATTDVVLSNFNEANWFHVASHGIQDMKQPLNSALLLADGQLKLSSLMDKRLEHGELAFLSACETATGHETLTNESVHLAAGFLSAGVASVVATLWSIRDEDGPNVAEVFYRYMFRGDGIPSHMDSAYALDEAVRSLRESGTSPERWVSFIHMGA</sequence>
<gene>
    <name evidence="3" type="ORF">JAAARDRAFT_599186</name>
</gene>
<dbReference type="Pfam" id="PF12770">
    <property type="entry name" value="CHAT"/>
    <property type="match status" value="1"/>
</dbReference>
<evidence type="ECO:0000256" key="1">
    <source>
        <dbReference type="SAM" id="MobiDB-lite"/>
    </source>
</evidence>
<dbReference type="Proteomes" id="UP000027265">
    <property type="component" value="Unassembled WGS sequence"/>
</dbReference>
<dbReference type="InterPro" id="IPR024983">
    <property type="entry name" value="CHAT_dom"/>
</dbReference>
<feature type="domain" description="CHAT" evidence="2">
    <location>
        <begin position="791"/>
        <end position="1070"/>
    </location>
</feature>
<evidence type="ECO:0000259" key="2">
    <source>
        <dbReference type="Pfam" id="PF12770"/>
    </source>
</evidence>
<dbReference type="Gene3D" id="1.25.40.10">
    <property type="entry name" value="Tetratricopeptide repeat domain"/>
    <property type="match status" value="1"/>
</dbReference>
<dbReference type="EMBL" id="KL197714">
    <property type="protein sequence ID" value="KDQ60210.1"/>
    <property type="molecule type" value="Genomic_DNA"/>
</dbReference>
<accession>A0A067Q222</accession>
<proteinExistence type="predicted"/>
<protein>
    <recommendedName>
        <fullName evidence="2">CHAT domain-containing protein</fullName>
    </recommendedName>
</protein>
<keyword evidence="4" id="KW-1185">Reference proteome</keyword>
<organism evidence="3 4">
    <name type="scientific">Jaapia argillacea MUCL 33604</name>
    <dbReference type="NCBI Taxonomy" id="933084"/>
    <lineage>
        <taxon>Eukaryota</taxon>
        <taxon>Fungi</taxon>
        <taxon>Dikarya</taxon>
        <taxon>Basidiomycota</taxon>
        <taxon>Agaricomycotina</taxon>
        <taxon>Agaricomycetes</taxon>
        <taxon>Agaricomycetidae</taxon>
        <taxon>Jaapiales</taxon>
        <taxon>Jaapiaceae</taxon>
        <taxon>Jaapia</taxon>
    </lineage>
</organism>
<dbReference type="OrthoDB" id="9991317at2759"/>
<evidence type="ECO:0000313" key="3">
    <source>
        <dbReference type="EMBL" id="KDQ60210.1"/>
    </source>
</evidence>
<dbReference type="AlphaFoldDB" id="A0A067Q222"/>
<dbReference type="InterPro" id="IPR011990">
    <property type="entry name" value="TPR-like_helical_dom_sf"/>
</dbReference>
<evidence type="ECO:0000313" key="4">
    <source>
        <dbReference type="Proteomes" id="UP000027265"/>
    </source>
</evidence>
<dbReference type="HOGENOM" id="CLU_001305_0_1_1"/>
<reference evidence="4" key="1">
    <citation type="journal article" date="2014" name="Proc. Natl. Acad. Sci. U.S.A.">
        <title>Extensive sampling of basidiomycete genomes demonstrates inadequacy of the white-rot/brown-rot paradigm for wood decay fungi.</title>
        <authorList>
            <person name="Riley R."/>
            <person name="Salamov A.A."/>
            <person name="Brown D.W."/>
            <person name="Nagy L.G."/>
            <person name="Floudas D."/>
            <person name="Held B.W."/>
            <person name="Levasseur A."/>
            <person name="Lombard V."/>
            <person name="Morin E."/>
            <person name="Otillar R."/>
            <person name="Lindquist E.A."/>
            <person name="Sun H."/>
            <person name="LaButti K.M."/>
            <person name="Schmutz J."/>
            <person name="Jabbour D."/>
            <person name="Luo H."/>
            <person name="Baker S.E."/>
            <person name="Pisabarro A.G."/>
            <person name="Walton J.D."/>
            <person name="Blanchette R.A."/>
            <person name="Henrissat B."/>
            <person name="Martin F."/>
            <person name="Cullen D."/>
            <person name="Hibbett D.S."/>
            <person name="Grigoriev I.V."/>
        </authorList>
    </citation>
    <scope>NUCLEOTIDE SEQUENCE [LARGE SCALE GENOMIC DNA]</scope>
    <source>
        <strain evidence="4">MUCL 33604</strain>
    </source>
</reference>
<dbReference type="InParanoid" id="A0A067Q222"/>
<dbReference type="STRING" id="933084.A0A067Q222"/>